<protein>
    <submittedName>
        <fullName evidence="2">Uncharacterized protein</fullName>
    </submittedName>
</protein>
<organism evidence="2 3">
    <name type="scientific">Phyllosticta citricarpa</name>
    <dbReference type="NCBI Taxonomy" id="55181"/>
    <lineage>
        <taxon>Eukaryota</taxon>
        <taxon>Fungi</taxon>
        <taxon>Dikarya</taxon>
        <taxon>Ascomycota</taxon>
        <taxon>Pezizomycotina</taxon>
        <taxon>Dothideomycetes</taxon>
        <taxon>Dothideomycetes incertae sedis</taxon>
        <taxon>Botryosphaeriales</taxon>
        <taxon>Phyllostictaceae</taxon>
        <taxon>Phyllosticta</taxon>
    </lineage>
</organism>
<sequence length="200" mass="22813">LFRFSFFFPSRFYLFFLHVRRPSIHPPVSIRTRFLEKNHLRPAQNLRSRLADHFEGGRRESGGARSPSGIGQGSKQAGKEARKQVSGGRGRCRQSPVTTTHYLGITCSNTRYRCNLPAGCRAADETTKSRQVESSRVGCLWRHVGSQPRSHAPTHAFTCEDETGRDEQARKKKKKFFRRGRCLWSSRRILSVHLISSAVK</sequence>
<keyword evidence="3" id="KW-1185">Reference proteome</keyword>
<dbReference type="Proteomes" id="UP001365128">
    <property type="component" value="Unassembled WGS sequence"/>
</dbReference>
<dbReference type="EMBL" id="JBBPDW010000023">
    <property type="protein sequence ID" value="KAK7541698.1"/>
    <property type="molecule type" value="Genomic_DNA"/>
</dbReference>
<evidence type="ECO:0000313" key="3">
    <source>
        <dbReference type="Proteomes" id="UP001365128"/>
    </source>
</evidence>
<accession>A0ABR1M2F3</accession>
<reference evidence="2 3" key="1">
    <citation type="submission" date="2024-04" db="EMBL/GenBank/DDBJ databases">
        <title>Phyllosticta paracitricarpa is synonymous to the EU quarantine fungus P. citricarpa based on phylogenomic analyses.</title>
        <authorList>
            <consortium name="Lawrence Berkeley National Laboratory"/>
            <person name="Van Ingen-Buijs V.A."/>
            <person name="Van Westerhoven A.C."/>
            <person name="Haridas S."/>
            <person name="Skiadas P."/>
            <person name="Martin F."/>
            <person name="Groenewald J.Z."/>
            <person name="Crous P.W."/>
            <person name="Seidl M.F."/>
        </authorList>
    </citation>
    <scope>NUCLEOTIDE SEQUENCE [LARGE SCALE GENOMIC DNA]</scope>
    <source>
        <strain evidence="2 3">CBS 122670</strain>
    </source>
</reference>
<proteinExistence type="predicted"/>
<name>A0ABR1M2F3_9PEZI</name>
<evidence type="ECO:0000313" key="2">
    <source>
        <dbReference type="EMBL" id="KAK7541698.1"/>
    </source>
</evidence>
<feature type="region of interest" description="Disordered" evidence="1">
    <location>
        <begin position="56"/>
        <end position="94"/>
    </location>
</feature>
<feature type="non-terminal residue" evidence="2">
    <location>
        <position position="1"/>
    </location>
</feature>
<comment type="caution">
    <text evidence="2">The sequence shown here is derived from an EMBL/GenBank/DDBJ whole genome shotgun (WGS) entry which is preliminary data.</text>
</comment>
<evidence type="ECO:0000256" key="1">
    <source>
        <dbReference type="SAM" id="MobiDB-lite"/>
    </source>
</evidence>
<gene>
    <name evidence="2" type="ORF">IWX46DRAFT_604624</name>
</gene>